<evidence type="ECO:0000256" key="2">
    <source>
        <dbReference type="ARBA" id="ARBA00023163"/>
    </source>
</evidence>
<dbReference type="InterPro" id="IPR046347">
    <property type="entry name" value="bZIP_sf"/>
</dbReference>
<dbReference type="InterPro" id="IPR052483">
    <property type="entry name" value="bZIP_transcription_regulators"/>
</dbReference>
<dbReference type="OrthoDB" id="1925996at2759"/>
<evidence type="ECO:0000313" key="7">
    <source>
        <dbReference type="Proteomes" id="UP000825935"/>
    </source>
</evidence>
<keyword evidence="3" id="KW-0539">Nucleus</keyword>
<dbReference type="EMBL" id="CM035422">
    <property type="protein sequence ID" value="KAH7372627.1"/>
    <property type="molecule type" value="Genomic_DNA"/>
</dbReference>
<dbReference type="SUPFAM" id="SSF57959">
    <property type="entry name" value="Leucine zipper domain"/>
    <property type="match status" value="1"/>
</dbReference>
<dbReference type="Proteomes" id="UP000825935">
    <property type="component" value="Chromosome 17"/>
</dbReference>
<comment type="caution">
    <text evidence="6">The sequence shown here is derived from an EMBL/GenBank/DDBJ whole genome shotgun (WGS) entry which is preliminary data.</text>
</comment>
<dbReference type="EMBL" id="CM035422">
    <property type="protein sequence ID" value="KAH7372628.1"/>
    <property type="molecule type" value="Genomic_DNA"/>
</dbReference>
<dbReference type="SMART" id="SM00338">
    <property type="entry name" value="BRLZ"/>
    <property type="match status" value="1"/>
</dbReference>
<dbReference type="PANTHER" id="PTHR46391">
    <property type="entry name" value="BASIC LEUCINE ZIPPER 34"/>
    <property type="match status" value="1"/>
</dbReference>
<dbReference type="AlphaFoldDB" id="A0A8T2SS75"/>
<dbReference type="GO" id="GO:0003677">
    <property type="term" value="F:DNA binding"/>
    <property type="evidence" value="ECO:0007669"/>
    <property type="project" value="TreeGrafter"/>
</dbReference>
<feature type="compositionally biased region" description="Basic residues" evidence="4">
    <location>
        <begin position="232"/>
        <end position="241"/>
    </location>
</feature>
<evidence type="ECO:0000256" key="1">
    <source>
        <dbReference type="ARBA" id="ARBA00023015"/>
    </source>
</evidence>
<dbReference type="GO" id="GO:0045893">
    <property type="term" value="P:positive regulation of DNA-templated transcription"/>
    <property type="evidence" value="ECO:0007669"/>
    <property type="project" value="TreeGrafter"/>
</dbReference>
<protein>
    <recommendedName>
        <fullName evidence="5">BZIP domain-containing protein</fullName>
    </recommendedName>
</protein>
<sequence length="421" mass="47797">MAQLVDGDGERIHRGLIGNAPALPPRFPSLPNRVSDLGTMFQGYYGMSGSTAKNYKQHRSLPAYHMPIQAMHFPHMQSTNGSDILSINKAMHRRSASDSFVCLEEKGDIFTLNDIPEESDVKELALESSEKAENEVHEDGDQLSDLLEEIQQLHNRQNIPVRDGFEAFHHKSECSPLYEVGCTNFSAEAGSGHRLHQQVVTLVPKSVSSNLENNNENSIALPESHEGDFNSKRTKRQSAQRSRVRKLQYIAELERVVGTLQMEVSSLSLQLMYLKHERARLNMDNSALKQQVVFFVQEKRNKDIQNEILKDDLRRLQKSHQKSSRMQQMQQTKQQQIQRHCSLPTDFISGSYQCVEFDKVSQQIRPVAGSADEHIGLMRDFVGLSLESAINGERTCLDVNFNEEEKFSTTDGIRIVRDSSR</sequence>
<dbReference type="InterPro" id="IPR004827">
    <property type="entry name" value="bZIP"/>
</dbReference>
<evidence type="ECO:0000259" key="5">
    <source>
        <dbReference type="SMART" id="SM00338"/>
    </source>
</evidence>
<evidence type="ECO:0000256" key="3">
    <source>
        <dbReference type="ARBA" id="ARBA00023242"/>
    </source>
</evidence>
<dbReference type="CDD" id="cd14703">
    <property type="entry name" value="bZIP_plant_RF2"/>
    <property type="match status" value="1"/>
</dbReference>
<dbReference type="InterPro" id="IPR044759">
    <property type="entry name" value="bZIP_RF2"/>
</dbReference>
<accession>A0A8T2SS75</accession>
<feature type="domain" description="BZIP" evidence="5">
    <location>
        <begin position="231"/>
        <end position="287"/>
    </location>
</feature>
<feature type="region of interest" description="Disordered" evidence="4">
    <location>
        <begin position="211"/>
        <end position="241"/>
    </location>
</feature>
<dbReference type="Gene3D" id="1.20.5.170">
    <property type="match status" value="1"/>
</dbReference>
<dbReference type="PANTHER" id="PTHR46391:SF35">
    <property type="entry name" value="BASIC LEUCINE ZIPPER 34-LIKE ISOFORM X1"/>
    <property type="match status" value="1"/>
</dbReference>
<proteinExistence type="predicted"/>
<gene>
    <name evidence="6" type="ORF">KP509_17G013600</name>
</gene>
<keyword evidence="1" id="KW-0805">Transcription regulation</keyword>
<keyword evidence="2" id="KW-0804">Transcription</keyword>
<keyword evidence="7" id="KW-1185">Reference proteome</keyword>
<evidence type="ECO:0000313" key="6">
    <source>
        <dbReference type="EMBL" id="KAH7372628.1"/>
    </source>
</evidence>
<name>A0A8T2SS75_CERRI</name>
<dbReference type="GO" id="GO:0005634">
    <property type="term" value="C:nucleus"/>
    <property type="evidence" value="ECO:0007669"/>
    <property type="project" value="TreeGrafter"/>
</dbReference>
<reference evidence="6" key="1">
    <citation type="submission" date="2021-08" db="EMBL/GenBank/DDBJ databases">
        <title>WGS assembly of Ceratopteris richardii.</title>
        <authorList>
            <person name="Marchant D.B."/>
            <person name="Chen G."/>
            <person name="Jenkins J."/>
            <person name="Shu S."/>
            <person name="Leebens-Mack J."/>
            <person name="Grimwood J."/>
            <person name="Schmutz J."/>
            <person name="Soltis P."/>
            <person name="Soltis D."/>
            <person name="Chen Z.-H."/>
        </authorList>
    </citation>
    <scope>NUCLEOTIDE SEQUENCE</scope>
    <source>
        <strain evidence="6">Whitten #5841</strain>
        <tissue evidence="6">Leaf</tissue>
    </source>
</reference>
<organism evidence="6 7">
    <name type="scientific">Ceratopteris richardii</name>
    <name type="common">Triangle waterfern</name>
    <dbReference type="NCBI Taxonomy" id="49495"/>
    <lineage>
        <taxon>Eukaryota</taxon>
        <taxon>Viridiplantae</taxon>
        <taxon>Streptophyta</taxon>
        <taxon>Embryophyta</taxon>
        <taxon>Tracheophyta</taxon>
        <taxon>Polypodiopsida</taxon>
        <taxon>Polypodiidae</taxon>
        <taxon>Polypodiales</taxon>
        <taxon>Pteridineae</taxon>
        <taxon>Pteridaceae</taxon>
        <taxon>Parkerioideae</taxon>
        <taxon>Ceratopteris</taxon>
    </lineage>
</organism>
<dbReference type="GO" id="GO:0003700">
    <property type="term" value="F:DNA-binding transcription factor activity"/>
    <property type="evidence" value="ECO:0007669"/>
    <property type="project" value="InterPro"/>
</dbReference>
<evidence type="ECO:0000256" key="4">
    <source>
        <dbReference type="SAM" id="MobiDB-lite"/>
    </source>
</evidence>